<name>A0A2T3JA65_9GAMM</name>
<sequence length="233" mass="27106">MRKKILSTLSDLSICAYSFSRVYRTGKRLEIWSNEKALEESMLEKRYLSDIYTPDLYIGDFNKKSFYIPSHLSSLPQKYRVKYEQQLHHLQDNFGYSRPLNIVNKQSHYTDYHLFYVSNKMPSAVNFYLSNQCDLINLSSMVECDMQSDIEEGNVYIINPKPQPSKFDITHKEALTPCEFGLLADIAKGYLYKNNTVGLSADSAKVYVHRIKNKLALKTKSELISYYTRNIIS</sequence>
<protein>
    <recommendedName>
        <fullName evidence="3">HTH luxR-type domain-containing protein</fullName>
    </recommendedName>
</protein>
<evidence type="ECO:0008006" key="3">
    <source>
        <dbReference type="Google" id="ProtNLM"/>
    </source>
</evidence>
<evidence type="ECO:0000313" key="1">
    <source>
        <dbReference type="EMBL" id="PSU45728.1"/>
    </source>
</evidence>
<dbReference type="InterPro" id="IPR016032">
    <property type="entry name" value="Sig_transdc_resp-reg_C-effctor"/>
</dbReference>
<dbReference type="SUPFAM" id="SSF46894">
    <property type="entry name" value="C-terminal effector domain of the bipartite response regulators"/>
    <property type="match status" value="1"/>
</dbReference>
<dbReference type="GO" id="GO:0006355">
    <property type="term" value="P:regulation of DNA-templated transcription"/>
    <property type="evidence" value="ECO:0007669"/>
    <property type="project" value="InterPro"/>
</dbReference>
<comment type="caution">
    <text evidence="1">The sequence shown here is derived from an EMBL/GenBank/DDBJ whole genome shotgun (WGS) entry which is preliminary data.</text>
</comment>
<dbReference type="Proteomes" id="UP000240987">
    <property type="component" value="Unassembled WGS sequence"/>
</dbReference>
<dbReference type="EMBL" id="PYMJ01000027">
    <property type="protein sequence ID" value="PSU45728.1"/>
    <property type="molecule type" value="Genomic_DNA"/>
</dbReference>
<dbReference type="GO" id="GO:0003677">
    <property type="term" value="F:DNA binding"/>
    <property type="evidence" value="ECO:0007669"/>
    <property type="project" value="InterPro"/>
</dbReference>
<dbReference type="AlphaFoldDB" id="A0A2T3JA65"/>
<evidence type="ECO:0000313" key="2">
    <source>
        <dbReference type="Proteomes" id="UP000240987"/>
    </source>
</evidence>
<reference evidence="1 2" key="1">
    <citation type="submission" date="2018-01" db="EMBL/GenBank/DDBJ databases">
        <title>Whole genome sequencing of Histamine producing bacteria.</title>
        <authorList>
            <person name="Butler K."/>
        </authorList>
    </citation>
    <scope>NUCLEOTIDE SEQUENCE [LARGE SCALE GENOMIC DNA]</scope>
    <source>
        <strain evidence="1 2">JCM 12947</strain>
    </source>
</reference>
<keyword evidence="2" id="KW-1185">Reference proteome</keyword>
<dbReference type="RefSeq" id="WP_107244488.1">
    <property type="nucleotide sequence ID" value="NZ_PYMJ01000027.1"/>
</dbReference>
<accession>A0A2T3JA65</accession>
<organism evidence="1 2">
    <name type="scientific">Photobacterium frigidiphilum</name>
    <dbReference type="NCBI Taxonomy" id="264736"/>
    <lineage>
        <taxon>Bacteria</taxon>
        <taxon>Pseudomonadati</taxon>
        <taxon>Pseudomonadota</taxon>
        <taxon>Gammaproteobacteria</taxon>
        <taxon>Vibrionales</taxon>
        <taxon>Vibrionaceae</taxon>
        <taxon>Photobacterium</taxon>
    </lineage>
</organism>
<gene>
    <name evidence="1" type="ORF">C9J12_21015</name>
</gene>
<proteinExistence type="predicted"/>